<dbReference type="AlphaFoldDB" id="A0A0U3QJN7"/>
<name>A0A0U3QJN7_9MICC</name>
<gene>
    <name evidence="1" type="ORF">AU252_11820</name>
</gene>
<evidence type="ECO:0000313" key="1">
    <source>
        <dbReference type="EMBL" id="ALV41755.1"/>
    </source>
</evidence>
<dbReference type="KEGG" id="psul:AU252_11820"/>
<protein>
    <submittedName>
        <fullName evidence="1">Uncharacterized protein</fullName>
    </submittedName>
</protein>
<accession>A0A0U3QJN7</accession>
<dbReference type="EMBL" id="CP013747">
    <property type="protein sequence ID" value="ALV41755.1"/>
    <property type="molecule type" value="Genomic_DNA"/>
</dbReference>
<evidence type="ECO:0000313" key="2">
    <source>
        <dbReference type="Proteomes" id="UP000065151"/>
    </source>
</evidence>
<dbReference type="RefSeq" id="WP_058930880.1">
    <property type="nucleotide sequence ID" value="NZ_CP013747.1"/>
</dbReference>
<dbReference type="STRING" id="121292.AU252_11820"/>
<reference evidence="1 2" key="1">
    <citation type="submission" date="2015-12" db="EMBL/GenBank/DDBJ databases">
        <authorList>
            <person name="Shamseldin A."/>
            <person name="Moawad H."/>
            <person name="Abd El-Rahim W.M."/>
            <person name="Sadowsky M.J."/>
        </authorList>
    </citation>
    <scope>NUCLEOTIDE SEQUENCE [LARGE SCALE GENOMIC DNA]</scope>
    <source>
        <strain evidence="1 2">Ar51</strain>
    </source>
</reference>
<organism evidence="1">
    <name type="scientific">Pseudarthrobacter sulfonivorans</name>
    <dbReference type="NCBI Taxonomy" id="121292"/>
    <lineage>
        <taxon>Bacteria</taxon>
        <taxon>Bacillati</taxon>
        <taxon>Actinomycetota</taxon>
        <taxon>Actinomycetes</taxon>
        <taxon>Micrococcales</taxon>
        <taxon>Micrococcaceae</taxon>
        <taxon>Pseudarthrobacter</taxon>
    </lineage>
</organism>
<proteinExistence type="predicted"/>
<dbReference type="Proteomes" id="UP000065151">
    <property type="component" value="Chromosome"/>
</dbReference>
<sequence length="61" mass="6850">MNKVRMLRSFDRSLYGGHADFDAAWEQIRGAVPGIVAHVRTVLGQAAPRQQLMQQQVRSIS</sequence>